<gene>
    <name evidence="1" type="ORF">HPBE_LOCUS12004</name>
</gene>
<reference evidence="1 2" key="1">
    <citation type="submission" date="2018-11" db="EMBL/GenBank/DDBJ databases">
        <authorList>
            <consortium name="Pathogen Informatics"/>
        </authorList>
    </citation>
    <scope>NUCLEOTIDE SEQUENCE [LARGE SCALE GENOMIC DNA]</scope>
</reference>
<proteinExistence type="predicted"/>
<organism evidence="2 3">
    <name type="scientific">Heligmosomoides polygyrus</name>
    <name type="common">Parasitic roundworm</name>
    <dbReference type="NCBI Taxonomy" id="6339"/>
    <lineage>
        <taxon>Eukaryota</taxon>
        <taxon>Metazoa</taxon>
        <taxon>Ecdysozoa</taxon>
        <taxon>Nematoda</taxon>
        <taxon>Chromadorea</taxon>
        <taxon>Rhabditida</taxon>
        <taxon>Rhabditina</taxon>
        <taxon>Rhabditomorpha</taxon>
        <taxon>Strongyloidea</taxon>
        <taxon>Heligmosomidae</taxon>
        <taxon>Heligmosomoides</taxon>
    </lineage>
</organism>
<dbReference type="AlphaFoldDB" id="A0A183FUU1"/>
<reference evidence="3" key="2">
    <citation type="submission" date="2019-09" db="UniProtKB">
        <authorList>
            <consortium name="WormBaseParasite"/>
        </authorList>
    </citation>
    <scope>IDENTIFICATION</scope>
</reference>
<protein>
    <submittedName>
        <fullName evidence="3">Nitroreductase domain-containing protein</fullName>
    </submittedName>
</protein>
<accession>A0A3P7ZJR8</accession>
<accession>A0A183FUU1</accession>
<keyword evidence="2" id="KW-1185">Reference proteome</keyword>
<dbReference type="EMBL" id="UZAH01027319">
    <property type="protein sequence ID" value="VDO90569.1"/>
    <property type="molecule type" value="Genomic_DNA"/>
</dbReference>
<evidence type="ECO:0000313" key="2">
    <source>
        <dbReference type="Proteomes" id="UP000050761"/>
    </source>
</evidence>
<name>A0A183FUU1_HELPZ</name>
<evidence type="ECO:0000313" key="3">
    <source>
        <dbReference type="WBParaSite" id="HPBE_0001200301-mRNA-1"/>
    </source>
</evidence>
<sequence length="129" mass="14519">MADGVWLCNADAHLEKALCSRDVDLSFALKSFQRWRCRNLISIVIVRDEPALQCWQCYDVINAFFESFGIQIDERSRKANAAHVVMELDIPELRLFGIGEMHASIMGPSEPRSAAADFNRLQCVNMGVG</sequence>
<evidence type="ECO:0000313" key="1">
    <source>
        <dbReference type="EMBL" id="VDO90569.1"/>
    </source>
</evidence>
<dbReference type="Proteomes" id="UP000050761">
    <property type="component" value="Unassembled WGS sequence"/>
</dbReference>
<dbReference type="WBParaSite" id="HPBE_0001200301-mRNA-1">
    <property type="protein sequence ID" value="HPBE_0001200301-mRNA-1"/>
    <property type="gene ID" value="HPBE_0001200301"/>
</dbReference>